<feature type="compositionally biased region" description="Polar residues" evidence="1">
    <location>
        <begin position="314"/>
        <end position="342"/>
    </location>
</feature>
<dbReference type="AlphaFoldDB" id="A0A1C6WGE2"/>
<proteinExistence type="predicted"/>
<feature type="transmembrane region" description="Helical" evidence="2">
    <location>
        <begin position="825"/>
        <end position="844"/>
    </location>
</feature>
<feature type="compositionally biased region" description="Polar residues" evidence="1">
    <location>
        <begin position="724"/>
        <end position="735"/>
    </location>
</feature>
<feature type="region of interest" description="Disordered" evidence="1">
    <location>
        <begin position="249"/>
        <end position="601"/>
    </location>
</feature>
<feature type="compositionally biased region" description="Basic and acidic residues" evidence="1">
    <location>
        <begin position="580"/>
        <end position="594"/>
    </location>
</feature>
<evidence type="ECO:0000313" key="3">
    <source>
        <dbReference type="EMBL" id="SCL86686.1"/>
    </source>
</evidence>
<accession>A0A1C6WGE2</accession>
<sequence length="849" mass="90952">MNHEILCGLLLEGDSYFNDENVDTQKFNKHTTIKSYCRNGGCKTNEEHINALAAYIIMLFKSSIKNDEYSKYDESLLMWISDKLFKMHLKRKGKKYTPEYMDGTTLNQAYEKYLKKHKVILDYWDLLGIIPGLKNANLKYMAEFYLLLNNICKTIAYYNDNSVESKKLSKISGKCLIQYITLYINISECKSYLHLLNKLKGIYDDFRVSAIRENDSNNNLATNLKKLTKPNGEEMEAVRSFKSYKFSNQKCYPQKKNTKPKKQGSPGLPQPPKEPLKQDSSKPAPPSPQEPQRETQQSSSTTPHEDPPTKLKLPSSSQESQELGKNNQNELTDSSKETGSSKSEIKGPEVEKGKKNGEDKEPGDPSGGKGSQVNGGDRANSESGGADTEKGGLEGRSADKVSETGDHGNGKGATKSGTGGALGGKGDTGGGAGTPISGPGDGQGTDVNGPGGAGVGQGDPGSVTRGTGGGSVSQIGDTGGGEGGANINQGGSGTNQGGSVTNQRGSPDGGTEGMGGITDDGKVCSNDGMGDQANTGSRVGAGGEPGGTCDLQDDHGSQEGSDGDKGSQEGPGGSENGPSSEKKPTDSDSGEKETQNASWPPFDIKPYMLIIKLKGMEQINNALNFFNEHKERITDAIDTINSLYNTSVSNLKNTFNNFTDFFNNFINNLSIDYNQLEKTPDSGDKQSGSGGTGDNPPTPIVPSELPKDSGDNEPGSDGKEGEPPTSNDSSQSQKDSPQHDSNKQDSQGSQDQQNSLLPSSIEQTQAQKPSQDTSGKQNSDQTDQKEPQKPVPALVTKQENSGTELKGNGITEIGDSYVLKEYKQFVISIIVILIPITLTILYKVNKRKL</sequence>
<evidence type="ECO:0000256" key="2">
    <source>
        <dbReference type="SAM" id="Phobius"/>
    </source>
</evidence>
<keyword evidence="2" id="KW-0472">Membrane</keyword>
<feature type="compositionally biased region" description="Basic and acidic residues" evidence="1">
    <location>
        <begin position="705"/>
        <end position="722"/>
    </location>
</feature>
<feature type="compositionally biased region" description="Basic and acidic residues" evidence="1">
    <location>
        <begin position="552"/>
        <end position="567"/>
    </location>
</feature>
<feature type="compositionally biased region" description="Low complexity" evidence="1">
    <location>
        <begin position="744"/>
        <end position="755"/>
    </location>
</feature>
<keyword evidence="2" id="KW-0812">Transmembrane</keyword>
<reference evidence="3" key="1">
    <citation type="submission" date="2016-08" db="EMBL/GenBank/DDBJ databases">
        <authorList>
            <consortium name="Pathogen Informatics"/>
        </authorList>
    </citation>
    <scope>NUCLEOTIDE SEQUENCE</scope>
    <source>
        <strain evidence="3">DS</strain>
    </source>
</reference>
<gene>
    <name evidence="3" type="ORF">PCHDS_000511900</name>
</gene>
<dbReference type="Pfam" id="PF06022">
    <property type="entry name" value="Cir_Bir_Yir"/>
    <property type="match status" value="1"/>
</dbReference>
<keyword evidence="2" id="KW-1133">Transmembrane helix</keyword>
<evidence type="ECO:0000256" key="1">
    <source>
        <dbReference type="SAM" id="MobiDB-lite"/>
    </source>
</evidence>
<feature type="region of interest" description="Disordered" evidence="1">
    <location>
        <begin position="676"/>
        <end position="804"/>
    </location>
</feature>
<feature type="compositionally biased region" description="Basic and acidic residues" evidence="1">
    <location>
        <begin position="387"/>
        <end position="409"/>
    </location>
</feature>
<name>A0A1C6WGE2_PLACE</name>
<feature type="compositionally biased region" description="Polar residues" evidence="1">
    <location>
        <begin position="756"/>
        <end position="781"/>
    </location>
</feature>
<feature type="compositionally biased region" description="Gly residues" evidence="1">
    <location>
        <begin position="466"/>
        <end position="496"/>
    </location>
</feature>
<feature type="compositionally biased region" description="Gly residues" evidence="1">
    <location>
        <begin position="417"/>
        <end position="459"/>
    </location>
</feature>
<organism evidence="3">
    <name type="scientific">Plasmodium chabaudi adami</name>
    <dbReference type="NCBI Taxonomy" id="5826"/>
    <lineage>
        <taxon>Eukaryota</taxon>
        <taxon>Sar</taxon>
        <taxon>Alveolata</taxon>
        <taxon>Apicomplexa</taxon>
        <taxon>Aconoidasida</taxon>
        <taxon>Haemosporida</taxon>
        <taxon>Plasmodiidae</taxon>
        <taxon>Plasmodium</taxon>
        <taxon>Plasmodium (Vinckeia)</taxon>
    </lineage>
</organism>
<dbReference type="Proteomes" id="UP000507536">
    <property type="component" value="Unassembled WGS sequence"/>
</dbReference>
<protein>
    <submittedName>
        <fullName evidence="3">Plasmodium variant antigen protein Cir/Yir/Bir, putative</fullName>
    </submittedName>
</protein>
<dbReference type="InterPro" id="IPR006477">
    <property type="entry name" value="Yir_bir_cir"/>
</dbReference>
<feature type="compositionally biased region" description="Basic and acidic residues" evidence="1">
    <location>
        <begin position="343"/>
        <end position="363"/>
    </location>
</feature>
<dbReference type="EMBL" id="FMIN01000191">
    <property type="protein sequence ID" value="SCL86686.1"/>
    <property type="molecule type" value="Genomic_DNA"/>
</dbReference>
<feature type="compositionally biased region" description="Gly residues" evidence="1">
    <location>
        <begin position="507"/>
        <end position="518"/>
    </location>
</feature>